<accession>A0A0P1P7A0</accession>
<dbReference type="RefSeq" id="WP_047133496.1">
    <property type="nucleotide sequence ID" value="NZ_CZVI01000011.1"/>
</dbReference>
<gene>
    <name evidence="3" type="ORF">JGI4_02280</name>
    <name evidence="2" type="ORF">JGI8_00997</name>
</gene>
<dbReference type="AlphaFoldDB" id="A0A0P1LKB6"/>
<organism evidence="3 4">
    <name type="scientific">Candidatus Kryptonium thompsonii</name>
    <dbReference type="NCBI Taxonomy" id="1633631"/>
    <lineage>
        <taxon>Bacteria</taxon>
        <taxon>Pseudomonadati</taxon>
        <taxon>Candidatus Kryptoniota</taxon>
        <taxon>Candidatus Kryptonium</taxon>
    </lineage>
</organism>
<evidence type="ECO:0000313" key="5">
    <source>
        <dbReference type="Proteomes" id="UP000182200"/>
    </source>
</evidence>
<name>A0A0P1LKB6_9BACT</name>
<dbReference type="Proteomes" id="UP000182200">
    <property type="component" value="Unassembled WGS sequence"/>
</dbReference>
<dbReference type="Proteomes" id="UP000182011">
    <property type="component" value="Unassembled WGS sequence"/>
</dbReference>
<accession>A0A0P1NTL3</accession>
<dbReference type="InterPro" id="IPR045741">
    <property type="entry name" value="PorV"/>
</dbReference>
<accession>A0A0P1NZT7</accession>
<dbReference type="EMBL" id="FAOP01000013">
    <property type="protein sequence ID" value="CUU09122.1"/>
    <property type="molecule type" value="Genomic_DNA"/>
</dbReference>
<dbReference type="EMBL" id="CZVI01000011">
    <property type="protein sequence ID" value="CUS86462.1"/>
    <property type="molecule type" value="Genomic_DNA"/>
</dbReference>
<dbReference type="STRING" id="1633631.GCA_001442925_02273"/>
<dbReference type="OrthoDB" id="9758448at2"/>
<proteinExistence type="predicted"/>
<reference evidence="3" key="2">
    <citation type="submission" date="2015-11" db="EMBL/GenBank/DDBJ databases">
        <authorList>
            <person name="Zhang Y."/>
            <person name="Guo Z."/>
        </authorList>
    </citation>
    <scope>NUCLEOTIDE SEQUENCE [LARGE SCALE GENOMIC DNA]</scope>
    <source>
        <strain evidence="3">JGI-4</strain>
    </source>
</reference>
<protein>
    <recommendedName>
        <fullName evidence="1">Type IX secretion system protein PorV domain-containing protein</fullName>
    </recommendedName>
</protein>
<accession>A0A0P1MVE8</accession>
<evidence type="ECO:0000313" key="4">
    <source>
        <dbReference type="Proteomes" id="UP000182011"/>
    </source>
</evidence>
<dbReference type="Gene3D" id="2.40.160.60">
    <property type="entry name" value="Outer membrane protein transport protein (OMPP1/FadL/TodX)"/>
    <property type="match status" value="1"/>
</dbReference>
<accession>A0A0N7MQI4</accession>
<accession>A0A0P1LWN2</accession>
<evidence type="ECO:0000313" key="2">
    <source>
        <dbReference type="EMBL" id="CUS86462.1"/>
    </source>
</evidence>
<accession>A0A0P1LKB6</accession>
<dbReference type="NCBIfam" id="NF033709">
    <property type="entry name" value="PorV_fam"/>
    <property type="match status" value="1"/>
</dbReference>
<dbReference type="SUPFAM" id="SSF56935">
    <property type="entry name" value="Porins"/>
    <property type="match status" value="1"/>
</dbReference>
<dbReference type="InterPro" id="IPR047799">
    <property type="entry name" value="T9SS_OM_PorV"/>
</dbReference>
<accession>A0A0N7MSI2</accession>
<accession>A0A0S4ND56</accession>
<dbReference type="Pfam" id="PF19572">
    <property type="entry name" value="PorV"/>
    <property type="match status" value="1"/>
</dbReference>
<evidence type="ECO:0000313" key="3">
    <source>
        <dbReference type="EMBL" id="CUU09122.1"/>
    </source>
</evidence>
<keyword evidence="5" id="KW-1185">Reference proteome</keyword>
<sequence length="363" mass="40096">MLLRKRTTVGLSILVIFVLFSNILYSQGGDAAVPFLLIAPDSRAGAMGETGVALADNANAIFWNPAGLAFQKGTEISFTHAKWLPQFSSDLSYEYLSAKHYVASIDATIGANITFFNLGSFERRDENNTYLGTFKAFEYAVALAYAMKLTQSFGFGVNLRYIHSQLAPFGTAEEQGRGVANGISFDIGLLFRDYVFGRRVSAGLNLSNLGPMIHYIDKEQADPLPTHLRVGFAFDIIQTKYNNFTATVDFGRVLVRRYPGEGRKPDPLPKSLITAWGEYASLRKVTVGAGFEYWYGSPRLIALRAGYFYEDPRAGGRRFATFGAGVRYSIVGVDFGYISTFEANHPLANTLRFTILLNFGGEE</sequence>
<feature type="domain" description="Type IX secretion system protein PorV" evidence="1">
    <location>
        <begin position="31"/>
        <end position="255"/>
    </location>
</feature>
<reference evidence="4 5" key="1">
    <citation type="submission" date="2015-11" db="EMBL/GenBank/DDBJ databases">
        <authorList>
            <person name="Varghese N."/>
        </authorList>
    </citation>
    <scope>NUCLEOTIDE SEQUENCE [LARGE SCALE GENOMIC DNA]</scope>
    <source>
        <strain evidence="2 5">JGI-8</strain>
    </source>
</reference>
<evidence type="ECO:0000259" key="1">
    <source>
        <dbReference type="Pfam" id="PF19572"/>
    </source>
</evidence>
<dbReference type="NCBIfam" id="NF033710">
    <property type="entry name" value="T9SS_OM_PorV"/>
    <property type="match status" value="1"/>
</dbReference>